<dbReference type="InterPro" id="IPR014756">
    <property type="entry name" value="Ig_E-set"/>
</dbReference>
<keyword evidence="3" id="KW-0732">Signal</keyword>
<feature type="transmembrane region" description="Helical" evidence="6">
    <location>
        <begin position="165"/>
        <end position="184"/>
    </location>
</feature>
<organism evidence="8 9">
    <name type="scientific">Mycolicibacterium aurum</name>
    <name type="common">Mycobacterium aurum</name>
    <dbReference type="NCBI Taxonomy" id="1791"/>
    <lineage>
        <taxon>Bacteria</taxon>
        <taxon>Bacillati</taxon>
        <taxon>Actinomycetota</taxon>
        <taxon>Actinomycetes</taxon>
        <taxon>Mycobacteriales</taxon>
        <taxon>Mycobacteriaceae</taxon>
        <taxon>Mycolicibacterium</taxon>
    </lineage>
</organism>
<dbReference type="InterPro" id="IPR032694">
    <property type="entry name" value="CopC/D"/>
</dbReference>
<reference evidence="8 9" key="1">
    <citation type="submission" date="2018-12" db="EMBL/GenBank/DDBJ databases">
        <authorList>
            <consortium name="Pathogen Informatics"/>
        </authorList>
    </citation>
    <scope>NUCLEOTIDE SEQUENCE [LARGE SCALE GENOMIC DNA]</scope>
    <source>
        <strain evidence="8 9">NCTC10437</strain>
    </source>
</reference>
<dbReference type="SUPFAM" id="SSF81296">
    <property type="entry name" value="E set domains"/>
    <property type="match status" value="1"/>
</dbReference>
<dbReference type="KEGG" id="mauu:NCTC10437_05444"/>
<dbReference type="EMBL" id="LR134356">
    <property type="protein sequence ID" value="VEG58412.1"/>
    <property type="molecule type" value="Genomic_DNA"/>
</dbReference>
<keyword evidence="2" id="KW-0479">Metal-binding</keyword>
<feature type="domain" description="CopC" evidence="7">
    <location>
        <begin position="34"/>
        <end position="126"/>
    </location>
</feature>
<dbReference type="Pfam" id="PF04234">
    <property type="entry name" value="CopC"/>
    <property type="match status" value="1"/>
</dbReference>
<protein>
    <submittedName>
        <fullName evidence="8">Protein, copper resistance protein CopC-like protein</fullName>
    </submittedName>
</protein>
<comment type="subcellular location">
    <subcellularLocation>
        <location evidence="1">Cell envelope</location>
    </subcellularLocation>
</comment>
<dbReference type="GO" id="GO:0005507">
    <property type="term" value="F:copper ion binding"/>
    <property type="evidence" value="ECO:0007669"/>
    <property type="project" value="InterPro"/>
</dbReference>
<sequence>MSAHAGVKHAFLFMIVALGIGVGALAQPGAAWAHAARIASDPAENAQLSQQPARVNATFNEPMQSQFAAMTVIGPDGAQWSDGDPAVDGPVISVAVRPGGPAGTYTVNYRATSADGHVVTGSWSYQLLPASTPTAAPAAPDAPAAPATTTAASPADDRSADGTPVWPFVAGTTALVAAGAVWAVRRRS</sequence>
<dbReference type="PANTHER" id="PTHR34820:SF4">
    <property type="entry name" value="INNER MEMBRANE PROTEIN YEBZ"/>
    <property type="match status" value="1"/>
</dbReference>
<evidence type="ECO:0000259" key="7">
    <source>
        <dbReference type="Pfam" id="PF04234"/>
    </source>
</evidence>
<dbReference type="OrthoDB" id="5242236at2"/>
<dbReference type="GO" id="GO:0042597">
    <property type="term" value="C:periplasmic space"/>
    <property type="evidence" value="ECO:0007669"/>
    <property type="project" value="InterPro"/>
</dbReference>
<evidence type="ECO:0000256" key="1">
    <source>
        <dbReference type="ARBA" id="ARBA00004196"/>
    </source>
</evidence>
<proteinExistence type="predicted"/>
<evidence type="ECO:0000256" key="4">
    <source>
        <dbReference type="ARBA" id="ARBA00023008"/>
    </source>
</evidence>
<keyword evidence="4" id="KW-0186">Copper</keyword>
<evidence type="ECO:0000256" key="6">
    <source>
        <dbReference type="SAM" id="Phobius"/>
    </source>
</evidence>
<evidence type="ECO:0000256" key="2">
    <source>
        <dbReference type="ARBA" id="ARBA00022723"/>
    </source>
</evidence>
<evidence type="ECO:0000313" key="8">
    <source>
        <dbReference type="EMBL" id="VEG58412.1"/>
    </source>
</evidence>
<dbReference type="AlphaFoldDB" id="A0A448J185"/>
<dbReference type="GO" id="GO:0046688">
    <property type="term" value="P:response to copper ion"/>
    <property type="evidence" value="ECO:0007669"/>
    <property type="project" value="InterPro"/>
</dbReference>
<evidence type="ECO:0000256" key="3">
    <source>
        <dbReference type="ARBA" id="ARBA00022729"/>
    </source>
</evidence>
<dbReference type="Gene3D" id="2.60.40.1220">
    <property type="match status" value="1"/>
</dbReference>
<keyword evidence="6" id="KW-1133">Transmembrane helix</keyword>
<dbReference type="STRING" id="1791.GCA_001049355_00889"/>
<keyword evidence="9" id="KW-1185">Reference proteome</keyword>
<dbReference type="GO" id="GO:0030313">
    <property type="term" value="C:cell envelope"/>
    <property type="evidence" value="ECO:0007669"/>
    <property type="project" value="UniProtKB-SubCell"/>
</dbReference>
<dbReference type="PANTHER" id="PTHR34820">
    <property type="entry name" value="INNER MEMBRANE PROTEIN YEBZ"/>
    <property type="match status" value="1"/>
</dbReference>
<feature type="region of interest" description="Disordered" evidence="5">
    <location>
        <begin position="133"/>
        <end position="159"/>
    </location>
</feature>
<evidence type="ECO:0000313" key="9">
    <source>
        <dbReference type="Proteomes" id="UP000279306"/>
    </source>
</evidence>
<name>A0A448J185_MYCAU</name>
<evidence type="ECO:0000256" key="5">
    <source>
        <dbReference type="SAM" id="MobiDB-lite"/>
    </source>
</evidence>
<dbReference type="GO" id="GO:0005886">
    <property type="term" value="C:plasma membrane"/>
    <property type="evidence" value="ECO:0007669"/>
    <property type="project" value="TreeGrafter"/>
</dbReference>
<accession>A0A448J185</accession>
<dbReference type="RefSeq" id="WP_048630719.1">
    <property type="nucleotide sequence ID" value="NZ_CVQQ01000001.1"/>
</dbReference>
<dbReference type="GO" id="GO:0006825">
    <property type="term" value="P:copper ion transport"/>
    <property type="evidence" value="ECO:0007669"/>
    <property type="project" value="InterPro"/>
</dbReference>
<dbReference type="Proteomes" id="UP000279306">
    <property type="component" value="Chromosome"/>
</dbReference>
<feature type="compositionally biased region" description="Low complexity" evidence="5">
    <location>
        <begin position="133"/>
        <end position="154"/>
    </location>
</feature>
<dbReference type="InterPro" id="IPR007348">
    <property type="entry name" value="CopC_dom"/>
</dbReference>
<keyword evidence="6" id="KW-0812">Transmembrane</keyword>
<keyword evidence="6" id="KW-0472">Membrane</keyword>
<dbReference type="InterPro" id="IPR014755">
    <property type="entry name" value="Cu-Rt/internalin_Ig-like"/>
</dbReference>
<gene>
    <name evidence="8" type="primary">ycnJ_2</name>
    <name evidence="8" type="ORF">NCTC10437_05444</name>
</gene>